<comment type="caution">
    <text evidence="2">The sequence shown here is derived from an EMBL/GenBank/DDBJ whole genome shotgun (WGS) entry which is preliminary data.</text>
</comment>
<dbReference type="EMBL" id="VSRR010013623">
    <property type="protein sequence ID" value="MPC56009.1"/>
    <property type="molecule type" value="Genomic_DNA"/>
</dbReference>
<dbReference type="AlphaFoldDB" id="A0A5B7GET6"/>
<keyword evidence="3" id="KW-1185">Reference proteome</keyword>
<gene>
    <name evidence="2" type="ORF">E2C01_049958</name>
</gene>
<accession>A0A5B7GET6</accession>
<evidence type="ECO:0000256" key="1">
    <source>
        <dbReference type="SAM" id="MobiDB-lite"/>
    </source>
</evidence>
<organism evidence="2 3">
    <name type="scientific">Portunus trituberculatus</name>
    <name type="common">Swimming crab</name>
    <name type="synonym">Neptunus trituberculatus</name>
    <dbReference type="NCBI Taxonomy" id="210409"/>
    <lineage>
        <taxon>Eukaryota</taxon>
        <taxon>Metazoa</taxon>
        <taxon>Ecdysozoa</taxon>
        <taxon>Arthropoda</taxon>
        <taxon>Crustacea</taxon>
        <taxon>Multicrustacea</taxon>
        <taxon>Malacostraca</taxon>
        <taxon>Eumalacostraca</taxon>
        <taxon>Eucarida</taxon>
        <taxon>Decapoda</taxon>
        <taxon>Pleocyemata</taxon>
        <taxon>Brachyura</taxon>
        <taxon>Eubrachyura</taxon>
        <taxon>Portunoidea</taxon>
        <taxon>Portunidae</taxon>
        <taxon>Portuninae</taxon>
        <taxon>Portunus</taxon>
    </lineage>
</organism>
<dbReference type="OrthoDB" id="10069705at2759"/>
<feature type="compositionally biased region" description="Low complexity" evidence="1">
    <location>
        <begin position="93"/>
        <end position="110"/>
    </location>
</feature>
<evidence type="ECO:0000313" key="3">
    <source>
        <dbReference type="Proteomes" id="UP000324222"/>
    </source>
</evidence>
<feature type="compositionally biased region" description="Pro residues" evidence="1">
    <location>
        <begin position="46"/>
        <end position="55"/>
    </location>
</feature>
<feature type="compositionally biased region" description="Basic residues" evidence="1">
    <location>
        <begin position="64"/>
        <end position="78"/>
    </location>
</feature>
<proteinExistence type="predicted"/>
<evidence type="ECO:0000313" key="2">
    <source>
        <dbReference type="EMBL" id="MPC56009.1"/>
    </source>
</evidence>
<sequence>MYQPYAHSPYMVQPDTPQAAPPHPSGSTTPGGDSRHGEGVLHITPQAPPPPPPQPANLASHTPPHLHHPHHQHQHHHSPPQTHGGREGGAVGGQTQQQAQQGASEAGGTQRPLPRPPYRTASTEAAEQDGPPEKVKLRR</sequence>
<reference evidence="2 3" key="1">
    <citation type="submission" date="2019-05" db="EMBL/GenBank/DDBJ databases">
        <title>Another draft genome of Portunus trituberculatus and its Hox gene families provides insights of decapod evolution.</title>
        <authorList>
            <person name="Jeong J.-H."/>
            <person name="Song I."/>
            <person name="Kim S."/>
            <person name="Choi T."/>
            <person name="Kim D."/>
            <person name="Ryu S."/>
            <person name="Kim W."/>
        </authorList>
    </citation>
    <scope>NUCLEOTIDE SEQUENCE [LARGE SCALE GENOMIC DNA]</scope>
    <source>
        <tissue evidence="2">Muscle</tissue>
    </source>
</reference>
<dbReference type="Proteomes" id="UP000324222">
    <property type="component" value="Unassembled WGS sequence"/>
</dbReference>
<name>A0A5B7GET6_PORTR</name>
<protein>
    <submittedName>
        <fullName evidence="2">Uncharacterized protein</fullName>
    </submittedName>
</protein>
<feature type="region of interest" description="Disordered" evidence="1">
    <location>
        <begin position="1"/>
        <end position="139"/>
    </location>
</feature>